<evidence type="ECO:0000256" key="3">
    <source>
        <dbReference type="ARBA" id="ARBA00011947"/>
    </source>
</evidence>
<comment type="function">
    <text evidence="9">Catalyzes the reductive methylation of 2'-deoxyuridine 5'-monophosphate (dUMP) to thymidine 5'-monophosphate (dTMP), using the cosubstrate, 5,10- methylenetetrahydrofolate (CH2H4folate) as a 1-carbon donor and reductant and contributes to the de novo mitochondrial thymidylate biosynthesis pathway.</text>
</comment>
<dbReference type="PRINTS" id="PR00108">
    <property type="entry name" value="THYMDSNTHASE"/>
</dbReference>
<evidence type="ECO:0000256" key="2">
    <source>
        <dbReference type="ARBA" id="ARBA00009972"/>
    </source>
</evidence>
<dbReference type="InterPro" id="IPR000398">
    <property type="entry name" value="Thymidylate_synthase"/>
</dbReference>
<organism evidence="12 13">
    <name type="scientific">Gnathostoma spinigerum</name>
    <dbReference type="NCBI Taxonomy" id="75299"/>
    <lineage>
        <taxon>Eukaryota</taxon>
        <taxon>Metazoa</taxon>
        <taxon>Ecdysozoa</taxon>
        <taxon>Nematoda</taxon>
        <taxon>Chromadorea</taxon>
        <taxon>Rhabditida</taxon>
        <taxon>Spirurina</taxon>
        <taxon>Gnathostomatomorpha</taxon>
        <taxon>Gnathostomatoidea</taxon>
        <taxon>Gnathostomatidae</taxon>
        <taxon>Gnathostoma</taxon>
    </lineage>
</organism>
<feature type="active site" evidence="10">
    <location>
        <position position="208"/>
    </location>
</feature>
<comment type="pathway">
    <text evidence="1">Pyrimidine metabolism; dTTP biosynthesis.</text>
</comment>
<dbReference type="InterPro" id="IPR023451">
    <property type="entry name" value="Thymidate_synth/dCMP_Mease_dom"/>
</dbReference>
<dbReference type="HAMAP" id="MF_00008">
    <property type="entry name" value="Thymidy_synth_bact"/>
    <property type="match status" value="1"/>
</dbReference>
<evidence type="ECO:0000313" key="13">
    <source>
        <dbReference type="Proteomes" id="UP001608902"/>
    </source>
</evidence>
<dbReference type="PANTHER" id="PTHR11548:SF2">
    <property type="entry name" value="THYMIDYLATE SYNTHASE"/>
    <property type="match status" value="1"/>
</dbReference>
<dbReference type="EMBL" id="JBGFUD010002082">
    <property type="protein sequence ID" value="MFH4977137.1"/>
    <property type="molecule type" value="Genomic_DNA"/>
</dbReference>
<evidence type="ECO:0000256" key="10">
    <source>
        <dbReference type="PROSITE-ProRule" id="PRU10016"/>
    </source>
</evidence>
<dbReference type="PROSITE" id="PS00091">
    <property type="entry name" value="THYMIDYLATE_SYNTHASE"/>
    <property type="match status" value="1"/>
</dbReference>
<sequence>MSSLNLVVSSAPNVFDGEKENVNREDETPRKHPTEYVENIDEIQYLDQIRYILDNGDVVEDRTKVGTLSVFSMRSSYSLHNDVIPLITTKRVYWKGVVEELLWFIRGDTNAKHLTEKGVKIWDANGSRAFLDSLGFTDREEGDLGPVYGFQWRHFGAKYRGPNANYHGEGVDQLSNVIKLIKEDPASRRIILNAWNAADLDIMALPPCHTMAQFSVRKGELSCQLYQRSGDMGLGVPFNLASYGLLTHMIAHVCGLRAGFLHHVLGDAHVYVNHVDALKQQLKRKPRSFPKVHFKGEIKTIDDFTSENIVLEGYDPYPPIKMTMAV</sequence>
<evidence type="ECO:0000256" key="7">
    <source>
        <dbReference type="ARBA" id="ARBA00022727"/>
    </source>
</evidence>
<evidence type="ECO:0000259" key="11">
    <source>
        <dbReference type="Pfam" id="PF00303"/>
    </source>
</evidence>
<keyword evidence="6" id="KW-0808">Transferase</keyword>
<feature type="domain" description="Thymidylate synthase/dCMP hydroxymethylase" evidence="11">
    <location>
        <begin position="44"/>
        <end position="326"/>
    </location>
</feature>
<accession>A0ABD6EKN5</accession>
<dbReference type="NCBIfam" id="TIGR03284">
    <property type="entry name" value="thym_sym"/>
    <property type="match status" value="1"/>
</dbReference>
<dbReference type="EC" id="2.1.1.45" evidence="3"/>
<evidence type="ECO:0000256" key="1">
    <source>
        <dbReference type="ARBA" id="ARBA00004992"/>
    </source>
</evidence>
<dbReference type="Proteomes" id="UP001608902">
    <property type="component" value="Unassembled WGS sequence"/>
</dbReference>
<dbReference type="InterPro" id="IPR036926">
    <property type="entry name" value="Thymidate_synth/dCMP_Mease_sf"/>
</dbReference>
<protein>
    <recommendedName>
        <fullName evidence="4">Thymidylate synthase</fullName>
        <ecNumber evidence="3">2.1.1.45</ecNumber>
    </recommendedName>
</protein>
<dbReference type="CDD" id="cd00351">
    <property type="entry name" value="TS_Pyrimidine_HMase"/>
    <property type="match status" value="1"/>
</dbReference>
<dbReference type="Gene3D" id="3.30.572.10">
    <property type="entry name" value="Thymidylate synthase/dCMP hydroxymethylase domain"/>
    <property type="match status" value="1"/>
</dbReference>
<dbReference type="InterPro" id="IPR045097">
    <property type="entry name" value="Thymidate_synth/dCMP_Mease"/>
</dbReference>
<keyword evidence="7" id="KW-0545">Nucleotide biosynthesis</keyword>
<comment type="similarity">
    <text evidence="2">Belongs to the thymidylate synthase family.</text>
</comment>
<comment type="caution">
    <text evidence="12">The sequence shown here is derived from an EMBL/GenBank/DDBJ whole genome shotgun (WGS) entry which is preliminary data.</text>
</comment>
<dbReference type="Pfam" id="PF00303">
    <property type="entry name" value="Thymidylat_synt"/>
    <property type="match status" value="1"/>
</dbReference>
<evidence type="ECO:0000313" key="12">
    <source>
        <dbReference type="EMBL" id="MFH4977137.1"/>
    </source>
</evidence>
<evidence type="ECO:0000256" key="4">
    <source>
        <dbReference type="ARBA" id="ARBA00015931"/>
    </source>
</evidence>
<evidence type="ECO:0000256" key="8">
    <source>
        <dbReference type="ARBA" id="ARBA00050752"/>
    </source>
</evidence>
<gene>
    <name evidence="12" type="ORF">AB6A40_003846</name>
</gene>
<comment type="catalytic activity">
    <reaction evidence="8">
        <text>dUMP + (6R)-5,10-methylene-5,6,7,8-tetrahydrofolate = 7,8-dihydrofolate + dTMP</text>
        <dbReference type="Rhea" id="RHEA:12104"/>
        <dbReference type="ChEBI" id="CHEBI:15636"/>
        <dbReference type="ChEBI" id="CHEBI:57451"/>
        <dbReference type="ChEBI" id="CHEBI:63528"/>
        <dbReference type="ChEBI" id="CHEBI:246422"/>
        <dbReference type="EC" id="2.1.1.45"/>
    </reaction>
    <physiologicalReaction direction="left-to-right" evidence="8">
        <dbReference type="Rhea" id="RHEA:12105"/>
    </physiologicalReaction>
</comment>
<evidence type="ECO:0000256" key="9">
    <source>
        <dbReference type="ARBA" id="ARBA00056634"/>
    </source>
</evidence>
<keyword evidence="5" id="KW-0489">Methyltransferase</keyword>
<dbReference type="GO" id="GO:0004799">
    <property type="term" value="F:thymidylate synthase activity"/>
    <property type="evidence" value="ECO:0007669"/>
    <property type="project" value="UniProtKB-EC"/>
</dbReference>
<evidence type="ECO:0000256" key="6">
    <source>
        <dbReference type="ARBA" id="ARBA00022679"/>
    </source>
</evidence>
<keyword evidence="13" id="KW-1185">Reference proteome</keyword>
<dbReference type="GO" id="GO:0032259">
    <property type="term" value="P:methylation"/>
    <property type="evidence" value="ECO:0007669"/>
    <property type="project" value="UniProtKB-KW"/>
</dbReference>
<dbReference type="SUPFAM" id="SSF55831">
    <property type="entry name" value="Thymidylate synthase/dCMP hydroxymethylase"/>
    <property type="match status" value="1"/>
</dbReference>
<dbReference type="PANTHER" id="PTHR11548">
    <property type="entry name" value="THYMIDYLATE SYNTHASE 1"/>
    <property type="match status" value="1"/>
</dbReference>
<dbReference type="FunFam" id="3.30.572.10:FF:000007">
    <property type="entry name" value="thymidylate synthase isoform X2"/>
    <property type="match status" value="1"/>
</dbReference>
<name>A0ABD6EKN5_9BILA</name>
<dbReference type="GO" id="GO:0046653">
    <property type="term" value="P:tetrahydrofolate metabolic process"/>
    <property type="evidence" value="ECO:0007669"/>
    <property type="project" value="UniProtKB-ARBA"/>
</dbReference>
<evidence type="ECO:0000256" key="5">
    <source>
        <dbReference type="ARBA" id="ARBA00022603"/>
    </source>
</evidence>
<dbReference type="GO" id="GO:0006231">
    <property type="term" value="P:dTMP biosynthetic process"/>
    <property type="evidence" value="ECO:0007669"/>
    <property type="project" value="UniProtKB-ARBA"/>
</dbReference>
<dbReference type="InterPro" id="IPR020940">
    <property type="entry name" value="Thymidylate_synthase_AS"/>
</dbReference>
<proteinExistence type="inferred from homology"/>
<reference evidence="12 13" key="1">
    <citation type="submission" date="2024-08" db="EMBL/GenBank/DDBJ databases">
        <title>Gnathostoma spinigerum genome.</title>
        <authorList>
            <person name="Gonzalez-Bertolin B."/>
            <person name="Monzon S."/>
            <person name="Zaballos A."/>
            <person name="Jimenez P."/>
            <person name="Dekumyoy P."/>
            <person name="Varona S."/>
            <person name="Cuesta I."/>
            <person name="Sumanam S."/>
            <person name="Adisakwattana P."/>
            <person name="Gasser R.B."/>
            <person name="Hernandez-Gonzalez A."/>
            <person name="Young N.D."/>
            <person name="Perteguer M.J."/>
        </authorList>
    </citation>
    <scope>NUCLEOTIDE SEQUENCE [LARGE SCALE GENOMIC DNA]</scope>
    <source>
        <strain evidence="12">AL3</strain>
        <tissue evidence="12">Liver</tissue>
    </source>
</reference>
<dbReference type="AlphaFoldDB" id="A0ABD6EKN5"/>